<organism evidence="3 4">
    <name type="scientific">Winogradskya consettensis</name>
    <dbReference type="NCBI Taxonomy" id="113560"/>
    <lineage>
        <taxon>Bacteria</taxon>
        <taxon>Bacillati</taxon>
        <taxon>Actinomycetota</taxon>
        <taxon>Actinomycetes</taxon>
        <taxon>Micromonosporales</taxon>
        <taxon>Micromonosporaceae</taxon>
        <taxon>Winogradskya</taxon>
    </lineage>
</organism>
<comment type="subcellular location">
    <subcellularLocation>
        <location evidence="1">Membrane</location>
    </subcellularLocation>
</comment>
<name>A0A919SZK6_9ACTN</name>
<protein>
    <submittedName>
        <fullName evidence="3">Epimerase</fullName>
    </submittedName>
</protein>
<dbReference type="InterPro" id="IPR036291">
    <property type="entry name" value="NAD(P)-bd_dom_sf"/>
</dbReference>
<dbReference type="GO" id="GO:0016020">
    <property type="term" value="C:membrane"/>
    <property type="evidence" value="ECO:0007669"/>
    <property type="project" value="UniProtKB-SubCell"/>
</dbReference>
<dbReference type="PANTHER" id="PTHR14097">
    <property type="entry name" value="OXIDOREDUCTASE HTATIP2"/>
    <property type="match status" value="1"/>
</dbReference>
<keyword evidence="4" id="KW-1185">Reference proteome</keyword>
<evidence type="ECO:0000313" key="4">
    <source>
        <dbReference type="Proteomes" id="UP000680865"/>
    </source>
</evidence>
<evidence type="ECO:0000259" key="2">
    <source>
        <dbReference type="Pfam" id="PF01370"/>
    </source>
</evidence>
<dbReference type="InterPro" id="IPR001509">
    <property type="entry name" value="Epimerase_deHydtase"/>
</dbReference>
<sequence>MKVIVFGASGMVGQGVLRESLLADDVEEVLVIGRRALGVHHPKLTEVTVTDLGDLAPLEDRLDGYDACFYCLGISSSGVSEQQYTKISYDYPVAAARLLAKHNPEMAFVYVSGAGTDVDGRAAWARIKGRTEVEIIKIFPHGYAFRPGFIQPTYGAQSKTRSYRLLYTLMAPVTPLLVRYVPKYTTTTDRLGRAMLRAARLGFPDHVVENADLR</sequence>
<reference evidence="3" key="1">
    <citation type="submission" date="2021-03" db="EMBL/GenBank/DDBJ databases">
        <title>Whole genome shotgun sequence of Actinoplanes consettensis NBRC 14913.</title>
        <authorList>
            <person name="Komaki H."/>
            <person name="Tamura T."/>
        </authorList>
    </citation>
    <scope>NUCLEOTIDE SEQUENCE</scope>
    <source>
        <strain evidence="3">NBRC 14913</strain>
    </source>
</reference>
<comment type="caution">
    <text evidence="3">The sequence shown here is derived from an EMBL/GenBank/DDBJ whole genome shotgun (WGS) entry which is preliminary data.</text>
</comment>
<dbReference type="Proteomes" id="UP000680865">
    <property type="component" value="Unassembled WGS sequence"/>
</dbReference>
<accession>A0A919SZK6</accession>
<dbReference type="SUPFAM" id="SSF51735">
    <property type="entry name" value="NAD(P)-binding Rossmann-fold domains"/>
    <property type="match status" value="1"/>
</dbReference>
<feature type="domain" description="NAD-dependent epimerase/dehydratase" evidence="2">
    <location>
        <begin position="3"/>
        <end position="113"/>
    </location>
</feature>
<dbReference type="PANTHER" id="PTHR14097:SF8">
    <property type="entry name" value="NAD(P)-BINDING DOMAIN-CONTAINING PROTEIN"/>
    <property type="match status" value="1"/>
</dbReference>
<evidence type="ECO:0000256" key="1">
    <source>
        <dbReference type="ARBA" id="ARBA00004370"/>
    </source>
</evidence>
<gene>
    <name evidence="3" type="ORF">Aco04nite_78180</name>
</gene>
<dbReference type="EMBL" id="BOQP01000049">
    <property type="protein sequence ID" value="GIM81766.1"/>
    <property type="molecule type" value="Genomic_DNA"/>
</dbReference>
<dbReference type="RefSeq" id="WP_213002215.1">
    <property type="nucleotide sequence ID" value="NZ_BAAATW010000001.1"/>
</dbReference>
<dbReference type="AlphaFoldDB" id="A0A919SZK6"/>
<proteinExistence type="predicted"/>
<evidence type="ECO:0000313" key="3">
    <source>
        <dbReference type="EMBL" id="GIM81766.1"/>
    </source>
</evidence>
<dbReference type="Pfam" id="PF01370">
    <property type="entry name" value="Epimerase"/>
    <property type="match status" value="1"/>
</dbReference>
<dbReference type="Gene3D" id="3.40.50.720">
    <property type="entry name" value="NAD(P)-binding Rossmann-like Domain"/>
    <property type="match status" value="1"/>
</dbReference>